<sequence>MNTSNPSITQIRERSTGGKSSQQRWLFPFLFLGGNLLIAVGLVVLRITGWLQIEASFVPLLVTGGLLSASVALVLFSLHRKRLILQLEDRKHLLTLALVLPVLIGMLAVHPSAGLSLPGIYFFSLTYFMAFAGVLEWLNREAVHWQESDLLPFPEEESPDADVALLESPVMESAGDNEALFAALLERGESAGDLSETRLDGENCSQWMNRSIDKAGGETVEGGMQVRFARNQRLQVVHVSLNPPLEGVLSISCEVENATGTRTRVLEKRAYGVSIEVKRTSDLDEEFEGLLHYQITGCTASEDVA</sequence>
<dbReference type="AlphaFoldDB" id="A0A517PLU2"/>
<organism evidence="2 3">
    <name type="scientific">Gimesia chilikensis</name>
    <dbReference type="NCBI Taxonomy" id="2605989"/>
    <lineage>
        <taxon>Bacteria</taxon>
        <taxon>Pseudomonadati</taxon>
        <taxon>Planctomycetota</taxon>
        <taxon>Planctomycetia</taxon>
        <taxon>Planctomycetales</taxon>
        <taxon>Planctomycetaceae</taxon>
        <taxon>Gimesia</taxon>
    </lineage>
</organism>
<accession>A0A517PLU2</accession>
<dbReference type="Proteomes" id="UP000320421">
    <property type="component" value="Chromosome"/>
</dbReference>
<feature type="transmembrane region" description="Helical" evidence="1">
    <location>
        <begin position="25"/>
        <end position="45"/>
    </location>
</feature>
<gene>
    <name evidence="2" type="ORF">HG66A1_21240</name>
</gene>
<name>A0A517PLU2_9PLAN</name>
<reference evidence="2 3" key="1">
    <citation type="submission" date="2019-02" db="EMBL/GenBank/DDBJ databases">
        <title>Deep-cultivation of Planctomycetes and their phenomic and genomic characterization uncovers novel biology.</title>
        <authorList>
            <person name="Wiegand S."/>
            <person name="Jogler M."/>
            <person name="Boedeker C."/>
            <person name="Pinto D."/>
            <person name="Vollmers J."/>
            <person name="Rivas-Marin E."/>
            <person name="Kohn T."/>
            <person name="Peeters S.H."/>
            <person name="Heuer A."/>
            <person name="Rast P."/>
            <person name="Oberbeckmann S."/>
            <person name="Bunk B."/>
            <person name="Jeske O."/>
            <person name="Meyerdierks A."/>
            <person name="Storesund J.E."/>
            <person name="Kallscheuer N."/>
            <person name="Luecker S."/>
            <person name="Lage O.M."/>
            <person name="Pohl T."/>
            <person name="Merkel B.J."/>
            <person name="Hornburger P."/>
            <person name="Mueller R.-W."/>
            <person name="Bruemmer F."/>
            <person name="Labrenz M."/>
            <person name="Spormann A.M."/>
            <person name="Op den Camp H."/>
            <person name="Overmann J."/>
            <person name="Amann R."/>
            <person name="Jetten M.S.M."/>
            <person name="Mascher T."/>
            <person name="Medema M.H."/>
            <person name="Devos D.P."/>
            <person name="Kaster A.-K."/>
            <person name="Ovreas L."/>
            <person name="Rohde M."/>
            <person name="Galperin M.Y."/>
            <person name="Jogler C."/>
        </authorList>
    </citation>
    <scope>NUCLEOTIDE SEQUENCE [LARGE SCALE GENOMIC DNA]</scope>
    <source>
        <strain evidence="2 3">HG66A1</strain>
    </source>
</reference>
<feature type="transmembrane region" description="Helical" evidence="1">
    <location>
        <begin position="93"/>
        <end position="113"/>
    </location>
</feature>
<dbReference type="OrthoDB" id="259195at2"/>
<protein>
    <submittedName>
        <fullName evidence="2">Uncharacterized protein</fullName>
    </submittedName>
</protein>
<feature type="transmembrane region" description="Helical" evidence="1">
    <location>
        <begin position="57"/>
        <end position="78"/>
    </location>
</feature>
<evidence type="ECO:0000313" key="3">
    <source>
        <dbReference type="Proteomes" id="UP000320421"/>
    </source>
</evidence>
<evidence type="ECO:0000313" key="2">
    <source>
        <dbReference type="EMBL" id="QDT20338.1"/>
    </source>
</evidence>
<proteinExistence type="predicted"/>
<dbReference type="EMBL" id="CP036266">
    <property type="protein sequence ID" value="QDT20338.1"/>
    <property type="molecule type" value="Genomic_DNA"/>
</dbReference>
<keyword evidence="1" id="KW-1133">Transmembrane helix</keyword>
<keyword evidence="3" id="KW-1185">Reference proteome</keyword>
<keyword evidence="1" id="KW-0472">Membrane</keyword>
<dbReference type="RefSeq" id="WP_145183020.1">
    <property type="nucleotide sequence ID" value="NZ_CP036266.1"/>
</dbReference>
<feature type="transmembrane region" description="Helical" evidence="1">
    <location>
        <begin position="119"/>
        <end position="138"/>
    </location>
</feature>
<evidence type="ECO:0000256" key="1">
    <source>
        <dbReference type="SAM" id="Phobius"/>
    </source>
</evidence>
<keyword evidence="1" id="KW-0812">Transmembrane</keyword>